<name>A0A935Q2Y7_9PROT</name>
<reference evidence="2 3" key="1">
    <citation type="submission" date="2020-10" db="EMBL/GenBank/DDBJ databases">
        <title>Connecting structure to function with the recovery of over 1000 high-quality activated sludge metagenome-assembled genomes encoding full-length rRNA genes using long-read sequencing.</title>
        <authorList>
            <person name="Singleton C.M."/>
            <person name="Petriglieri F."/>
            <person name="Kristensen J.M."/>
            <person name="Kirkegaard R.H."/>
            <person name="Michaelsen T.Y."/>
            <person name="Andersen M.H."/>
            <person name="Karst S.M."/>
            <person name="Dueholm M.S."/>
            <person name="Nielsen P.H."/>
            <person name="Albertsen M."/>
        </authorList>
    </citation>
    <scope>NUCLEOTIDE SEQUENCE [LARGE SCALE GENOMIC DNA]</scope>
    <source>
        <strain evidence="2">EsbW_18-Q3-R4-48_BATAC.285</strain>
    </source>
</reference>
<keyword evidence="1" id="KW-1133">Transmembrane helix</keyword>
<evidence type="ECO:0000313" key="3">
    <source>
        <dbReference type="Proteomes" id="UP000697998"/>
    </source>
</evidence>
<dbReference type="Gene3D" id="1.20.1110.10">
    <property type="entry name" value="Calcium-transporting ATPase, transmembrane domain"/>
    <property type="match status" value="1"/>
</dbReference>
<comment type="caution">
    <text evidence="2">The sequence shown here is derived from an EMBL/GenBank/DDBJ whole genome shotgun (WGS) entry which is preliminary data.</text>
</comment>
<keyword evidence="1" id="KW-0812">Transmembrane</keyword>
<dbReference type="AlphaFoldDB" id="A0A935Q2Y7"/>
<feature type="transmembrane region" description="Helical" evidence="1">
    <location>
        <begin position="132"/>
        <end position="153"/>
    </location>
</feature>
<dbReference type="Proteomes" id="UP000697998">
    <property type="component" value="Unassembled WGS sequence"/>
</dbReference>
<evidence type="ECO:0000256" key="1">
    <source>
        <dbReference type="SAM" id="Phobius"/>
    </source>
</evidence>
<evidence type="ECO:0000313" key="2">
    <source>
        <dbReference type="EMBL" id="MBK7677179.1"/>
    </source>
</evidence>
<feature type="transmembrane region" description="Helical" evidence="1">
    <location>
        <begin position="21"/>
        <end position="47"/>
    </location>
</feature>
<feature type="transmembrane region" description="Helical" evidence="1">
    <location>
        <begin position="98"/>
        <end position="120"/>
    </location>
</feature>
<feature type="transmembrane region" description="Helical" evidence="1">
    <location>
        <begin position="67"/>
        <end position="86"/>
    </location>
</feature>
<dbReference type="EMBL" id="JADJMH010000034">
    <property type="protein sequence ID" value="MBK7677179.1"/>
    <property type="molecule type" value="Genomic_DNA"/>
</dbReference>
<accession>A0A935Q2Y7</accession>
<organism evidence="2 3">
    <name type="scientific">Candidatus Accumulibacter proximus</name>
    <dbReference type="NCBI Taxonomy" id="2954385"/>
    <lineage>
        <taxon>Bacteria</taxon>
        <taxon>Pseudomonadati</taxon>
        <taxon>Pseudomonadota</taxon>
        <taxon>Betaproteobacteria</taxon>
        <taxon>Candidatus Accumulibacter</taxon>
    </lineage>
</organism>
<protein>
    <submittedName>
        <fullName evidence="2">Uncharacterized protein</fullName>
    </submittedName>
</protein>
<keyword evidence="1" id="KW-0472">Membrane</keyword>
<sequence>MKEDQRRTTVSHMTSPQGSAVSAVSVFVGVFLIVESFGPFLMGVWLVSNEHALALFGLPTNSGLQTLMLLQLVIGGNVLLFASGSGKASPWPPRPPTALFSLLLLAQVTTTLVCATGVLVEPISWQVIGWVWAYNLMWLAILRGIWLTVGCLAPCRAAPEFAQGGGGPSIAAATTAGDHGDRLPPYLISRAAADRLP</sequence>
<gene>
    <name evidence="2" type="ORF">IPJ27_21855</name>
</gene>
<proteinExistence type="predicted"/>